<gene>
    <name evidence="1" type="ORF">DXB99_03150</name>
</gene>
<name>A0A3E4YLC1_9FIRM</name>
<dbReference type="EMBL" id="QSTP01000001">
    <property type="protein sequence ID" value="RGM75538.1"/>
    <property type="molecule type" value="Genomic_DNA"/>
</dbReference>
<reference evidence="1 2" key="1">
    <citation type="submission" date="2018-08" db="EMBL/GenBank/DDBJ databases">
        <title>A genome reference for cultivated species of the human gut microbiota.</title>
        <authorList>
            <person name="Zou Y."/>
            <person name="Xue W."/>
            <person name="Luo G."/>
        </authorList>
    </citation>
    <scope>NUCLEOTIDE SEQUENCE [LARGE SCALE GENOMIC DNA]</scope>
    <source>
        <strain evidence="1 2">OM07-13</strain>
    </source>
</reference>
<dbReference type="Proteomes" id="UP000260758">
    <property type="component" value="Unassembled WGS sequence"/>
</dbReference>
<dbReference type="RefSeq" id="WP_117718297.1">
    <property type="nucleotide sequence ID" value="NZ_QSTP01000001.1"/>
</dbReference>
<proteinExistence type="predicted"/>
<dbReference type="AlphaFoldDB" id="A0A3E4YLC1"/>
<evidence type="ECO:0000313" key="2">
    <source>
        <dbReference type="Proteomes" id="UP000260758"/>
    </source>
</evidence>
<accession>A0A3E4YLC1</accession>
<organism evidence="1 2">
    <name type="scientific">Agathobacter rectalis</name>
    <dbReference type="NCBI Taxonomy" id="39491"/>
    <lineage>
        <taxon>Bacteria</taxon>
        <taxon>Bacillati</taxon>
        <taxon>Bacillota</taxon>
        <taxon>Clostridia</taxon>
        <taxon>Lachnospirales</taxon>
        <taxon>Lachnospiraceae</taxon>
        <taxon>Agathobacter</taxon>
    </lineage>
</organism>
<protein>
    <submittedName>
        <fullName evidence="1">Uncharacterized protein</fullName>
    </submittedName>
</protein>
<sequence length="130" mass="15633">MIHMYKYKNIISDFLDKLDDECRHHKIKDIQKLSKKDNYLLTLLFSCRNKLADIFNCIDDDNWELPDTYLDITPTTDDTITELNDKLYFTCKSNCAECYKKCEECEYYSISYKDLQKVINELKEKNNDIR</sequence>
<evidence type="ECO:0000313" key="1">
    <source>
        <dbReference type="EMBL" id="RGM75538.1"/>
    </source>
</evidence>
<comment type="caution">
    <text evidence="1">The sequence shown here is derived from an EMBL/GenBank/DDBJ whole genome shotgun (WGS) entry which is preliminary data.</text>
</comment>